<dbReference type="OrthoDB" id="9815425at2"/>
<reference evidence="5 6" key="1">
    <citation type="submission" date="2019-02" db="EMBL/GenBank/DDBJ databases">
        <title>Deep-cultivation of Planctomycetes and their phenomic and genomic characterization uncovers novel biology.</title>
        <authorList>
            <person name="Wiegand S."/>
            <person name="Jogler M."/>
            <person name="Boedeker C."/>
            <person name="Pinto D."/>
            <person name="Vollmers J."/>
            <person name="Rivas-Marin E."/>
            <person name="Kohn T."/>
            <person name="Peeters S.H."/>
            <person name="Heuer A."/>
            <person name="Rast P."/>
            <person name="Oberbeckmann S."/>
            <person name="Bunk B."/>
            <person name="Jeske O."/>
            <person name="Meyerdierks A."/>
            <person name="Storesund J.E."/>
            <person name="Kallscheuer N."/>
            <person name="Luecker S."/>
            <person name="Lage O.M."/>
            <person name="Pohl T."/>
            <person name="Merkel B.J."/>
            <person name="Hornburger P."/>
            <person name="Mueller R.-W."/>
            <person name="Bruemmer F."/>
            <person name="Labrenz M."/>
            <person name="Spormann A.M."/>
            <person name="Op Den Camp H."/>
            <person name="Overmann J."/>
            <person name="Amann R."/>
            <person name="Jetten M.S.M."/>
            <person name="Mascher T."/>
            <person name="Medema M.H."/>
            <person name="Devos D.P."/>
            <person name="Kaster A.-K."/>
            <person name="Ovreas L."/>
            <person name="Rohde M."/>
            <person name="Galperin M.Y."/>
            <person name="Jogler C."/>
        </authorList>
    </citation>
    <scope>NUCLEOTIDE SEQUENCE [LARGE SCALE GENOMIC DNA]</scope>
    <source>
        <strain evidence="5 6">KOR42</strain>
    </source>
</reference>
<dbReference type="PROSITE" id="PS01173">
    <property type="entry name" value="LIPASE_GDXG_HIS"/>
    <property type="match status" value="1"/>
</dbReference>
<accession>A0A5C5WZB6</accession>
<dbReference type="InterPro" id="IPR029058">
    <property type="entry name" value="AB_hydrolase_fold"/>
</dbReference>
<evidence type="ECO:0000313" key="5">
    <source>
        <dbReference type="EMBL" id="TWT55629.1"/>
    </source>
</evidence>
<proteinExistence type="inferred from homology"/>
<dbReference type="Gene3D" id="3.40.50.1820">
    <property type="entry name" value="alpha/beta hydrolase"/>
    <property type="match status" value="1"/>
</dbReference>
<dbReference type="PANTHER" id="PTHR48081:SF8">
    <property type="entry name" value="ALPHA_BETA HYDROLASE FOLD-3 DOMAIN-CONTAINING PROTEIN-RELATED"/>
    <property type="match status" value="1"/>
</dbReference>
<comment type="caution">
    <text evidence="5">The sequence shown here is derived from an EMBL/GenBank/DDBJ whole genome shotgun (WGS) entry which is preliminary data.</text>
</comment>
<keyword evidence="2 5" id="KW-0378">Hydrolase</keyword>
<evidence type="ECO:0000256" key="2">
    <source>
        <dbReference type="ARBA" id="ARBA00022801"/>
    </source>
</evidence>
<dbReference type="SUPFAM" id="SSF53474">
    <property type="entry name" value="alpha/beta-Hydrolases"/>
    <property type="match status" value="1"/>
</dbReference>
<comment type="similarity">
    <text evidence="1">Belongs to the 'GDXG' lipolytic enzyme family.</text>
</comment>
<evidence type="ECO:0000256" key="3">
    <source>
        <dbReference type="PROSITE-ProRule" id="PRU10038"/>
    </source>
</evidence>
<evidence type="ECO:0000313" key="6">
    <source>
        <dbReference type="Proteomes" id="UP000317243"/>
    </source>
</evidence>
<gene>
    <name evidence="5" type="primary">nlhH_5</name>
    <name evidence="5" type="ORF">KOR42_27560</name>
</gene>
<organism evidence="5 6">
    <name type="scientific">Thalassoglobus neptunius</name>
    <dbReference type="NCBI Taxonomy" id="1938619"/>
    <lineage>
        <taxon>Bacteria</taxon>
        <taxon>Pseudomonadati</taxon>
        <taxon>Planctomycetota</taxon>
        <taxon>Planctomycetia</taxon>
        <taxon>Planctomycetales</taxon>
        <taxon>Planctomycetaceae</taxon>
        <taxon>Thalassoglobus</taxon>
    </lineage>
</organism>
<dbReference type="Proteomes" id="UP000317243">
    <property type="component" value="Unassembled WGS sequence"/>
</dbReference>
<sequence length="308" mass="33804">MPLHPQAEAFLAAVAAQNRPGWEEMTPDEARIVFDSLQDVFGEGADLPVVRDETIGSGIRVRCYSPSTELPETVVLYFHGGGWVLGDLESHDSLCRNLCAASGVQVVSVDYRRPPEHRYPAAIDDCHEVFKILSSEPDRFGIDPSKIFIAGDSAGGNLAAAVALRAKAEGDIQPAAQVLIYPAIEPNFETDSYRQFGTGFGLTAANMEWFWTHYLGPEFVLEKFPYAALKGRHSLAELPETFVVLAEYDVLHSEGYEFAANMISEGGNVQVKTYPGMLHGFVHFAAVFDSSREAMADVAKFIQKVAQR</sequence>
<dbReference type="InterPro" id="IPR033140">
    <property type="entry name" value="Lipase_GDXG_put_SER_AS"/>
</dbReference>
<dbReference type="EMBL" id="SIHI01000003">
    <property type="protein sequence ID" value="TWT55629.1"/>
    <property type="molecule type" value="Genomic_DNA"/>
</dbReference>
<keyword evidence="6" id="KW-1185">Reference proteome</keyword>
<name>A0A5C5WZB6_9PLAN</name>
<feature type="active site" evidence="3">
    <location>
        <position position="153"/>
    </location>
</feature>
<dbReference type="InterPro" id="IPR050300">
    <property type="entry name" value="GDXG_lipolytic_enzyme"/>
</dbReference>
<dbReference type="EC" id="3.1.1.1" evidence="5"/>
<dbReference type="PANTHER" id="PTHR48081">
    <property type="entry name" value="AB HYDROLASE SUPERFAMILY PROTEIN C4A8.06C"/>
    <property type="match status" value="1"/>
</dbReference>
<dbReference type="InterPro" id="IPR002168">
    <property type="entry name" value="Lipase_GDXG_HIS_AS"/>
</dbReference>
<dbReference type="InterPro" id="IPR013094">
    <property type="entry name" value="AB_hydrolase_3"/>
</dbReference>
<dbReference type="GO" id="GO:0106435">
    <property type="term" value="F:carboxylesterase activity"/>
    <property type="evidence" value="ECO:0007669"/>
    <property type="project" value="UniProtKB-EC"/>
</dbReference>
<dbReference type="AlphaFoldDB" id="A0A5C5WZB6"/>
<protein>
    <submittedName>
        <fullName evidence="5">Carboxylesterase NlhH</fullName>
        <ecNumber evidence="5">3.1.1.1</ecNumber>
    </submittedName>
</protein>
<dbReference type="Pfam" id="PF07859">
    <property type="entry name" value="Abhydrolase_3"/>
    <property type="match status" value="1"/>
</dbReference>
<evidence type="ECO:0000256" key="1">
    <source>
        <dbReference type="ARBA" id="ARBA00010515"/>
    </source>
</evidence>
<dbReference type="PROSITE" id="PS01174">
    <property type="entry name" value="LIPASE_GDXG_SER"/>
    <property type="match status" value="1"/>
</dbReference>
<feature type="domain" description="Alpha/beta hydrolase fold-3" evidence="4">
    <location>
        <begin position="75"/>
        <end position="282"/>
    </location>
</feature>
<evidence type="ECO:0000259" key="4">
    <source>
        <dbReference type="Pfam" id="PF07859"/>
    </source>
</evidence>
<dbReference type="RefSeq" id="WP_146510276.1">
    <property type="nucleotide sequence ID" value="NZ_SIHI01000003.1"/>
</dbReference>